<gene>
    <name evidence="1" type="ORF">L2E82_16764</name>
</gene>
<reference evidence="2" key="1">
    <citation type="journal article" date="2022" name="Mol. Ecol. Resour.">
        <title>The genomes of chicory, endive, great burdock and yacon provide insights into Asteraceae palaeo-polyploidization history and plant inulin production.</title>
        <authorList>
            <person name="Fan W."/>
            <person name="Wang S."/>
            <person name="Wang H."/>
            <person name="Wang A."/>
            <person name="Jiang F."/>
            <person name="Liu H."/>
            <person name="Zhao H."/>
            <person name="Xu D."/>
            <person name="Zhang Y."/>
        </authorList>
    </citation>
    <scope>NUCLEOTIDE SEQUENCE [LARGE SCALE GENOMIC DNA]</scope>
    <source>
        <strain evidence="2">cv. Punajuju</strain>
    </source>
</reference>
<organism evidence="1 2">
    <name type="scientific">Cichorium intybus</name>
    <name type="common">Chicory</name>
    <dbReference type="NCBI Taxonomy" id="13427"/>
    <lineage>
        <taxon>Eukaryota</taxon>
        <taxon>Viridiplantae</taxon>
        <taxon>Streptophyta</taxon>
        <taxon>Embryophyta</taxon>
        <taxon>Tracheophyta</taxon>
        <taxon>Spermatophyta</taxon>
        <taxon>Magnoliopsida</taxon>
        <taxon>eudicotyledons</taxon>
        <taxon>Gunneridae</taxon>
        <taxon>Pentapetalae</taxon>
        <taxon>asterids</taxon>
        <taxon>campanulids</taxon>
        <taxon>Asterales</taxon>
        <taxon>Asteraceae</taxon>
        <taxon>Cichorioideae</taxon>
        <taxon>Cichorieae</taxon>
        <taxon>Cichoriinae</taxon>
        <taxon>Cichorium</taxon>
    </lineage>
</organism>
<evidence type="ECO:0000313" key="2">
    <source>
        <dbReference type="Proteomes" id="UP001055811"/>
    </source>
</evidence>
<accession>A0ACB9F6F5</accession>
<name>A0ACB9F6F5_CICIN</name>
<comment type="caution">
    <text evidence="1">The sequence shown here is derived from an EMBL/GenBank/DDBJ whole genome shotgun (WGS) entry which is preliminary data.</text>
</comment>
<proteinExistence type="predicted"/>
<evidence type="ECO:0000313" key="1">
    <source>
        <dbReference type="EMBL" id="KAI3766695.1"/>
    </source>
</evidence>
<dbReference type="Proteomes" id="UP001055811">
    <property type="component" value="Linkage Group LG03"/>
</dbReference>
<reference evidence="1 2" key="2">
    <citation type="journal article" date="2022" name="Mol. Ecol. Resour.">
        <title>The genomes of chicory, endive, great burdock and yacon provide insights into Asteraceae paleo-polyploidization history and plant inulin production.</title>
        <authorList>
            <person name="Fan W."/>
            <person name="Wang S."/>
            <person name="Wang H."/>
            <person name="Wang A."/>
            <person name="Jiang F."/>
            <person name="Liu H."/>
            <person name="Zhao H."/>
            <person name="Xu D."/>
            <person name="Zhang Y."/>
        </authorList>
    </citation>
    <scope>NUCLEOTIDE SEQUENCE [LARGE SCALE GENOMIC DNA]</scope>
    <source>
        <strain evidence="2">cv. Punajuju</strain>
        <tissue evidence="1">Leaves</tissue>
    </source>
</reference>
<dbReference type="EMBL" id="CM042011">
    <property type="protein sequence ID" value="KAI3766695.1"/>
    <property type="molecule type" value="Genomic_DNA"/>
</dbReference>
<protein>
    <submittedName>
        <fullName evidence="1">Uncharacterized protein</fullName>
    </submittedName>
</protein>
<keyword evidence="2" id="KW-1185">Reference proteome</keyword>
<sequence>MSDDFRQDQDEFRRSEGDLRHLPENRQPTFRWVQKDALQHVVKGRPNIEKKEDTIDETKELKENPRPVLTKKLNIDGVEITEAIKRLEGRFNFIVRVKEIERKLFNQFSTPLREDSENGGEEDDSSEEGDDTFDSSEDDWSENSYEHGDLEFRQDSVVQETCMSASVGVNDREKKYGVNECASVGEDERAYGESTNGNKSDMMENSQTAHAGINKENNGGAHSEKSYEHGPMKNGQNAVVQEKSLSASNKKIYMVYNRETKDGGKEHDTGVIGNNEDDVQENTNGDQTKVKKGELMVSFFSKCAGEKNNHIEKNNHMGTVNEEKMASEIEKMASEIGGPCIPKKLVENDMEKGIKSKACDWKKDHVQDKNSVLQNNSCIGLPLDDPILRVAYDGFLALVNAKPVFCNRKESDFQYLSPICSGTNWVFHVQWGPF</sequence>